<sequence length="385" mass="43353">MNNEGKSKIWSQYQKEIATDNFFYLRSCVRQNFFPGSETTFLRLLKDLGKNFYEDPAHATCTGIGYHGDLLPLDTTMTVVARQFALMTEAGYKNLVPSCITSFGLYTEILHTWHEFPEIEDRIRKHLRNSTGREFEKPENLAHASDIMHSLKDEIAARAKYKLINVHTGEPLRVVDHIGCHYAKMFPAAGIGGAEYPAVLTGMIEAWGGQTVDYPERRHCCGFGFRQYLVKANRGFSVSCSHAKFESMEPFKPDMIITNCPGCPMFLDKWQYTIAEMTGKTYDESGHGIPVFTYEEVAGLVMGYDPWEIGLQVHQIGAEPLLDKMGIPYDLSKKHKGIGGKDIGVPTYPQNVNVAENPKFIEEMQESSECSSESDQNDVLSEIVS</sequence>
<comment type="caution">
    <text evidence="4">The sequence shown here is derived from an EMBL/GenBank/DDBJ whole genome shotgun (WGS) entry which is preliminary data.</text>
</comment>
<accession>A0A644ZKM5</accession>
<reference evidence="4" key="1">
    <citation type="submission" date="2019-08" db="EMBL/GenBank/DDBJ databases">
        <authorList>
            <person name="Kucharzyk K."/>
            <person name="Murdoch R.W."/>
            <person name="Higgins S."/>
            <person name="Loffler F."/>
        </authorList>
    </citation>
    <scope>NUCLEOTIDE SEQUENCE</scope>
</reference>
<evidence type="ECO:0000256" key="1">
    <source>
        <dbReference type="ARBA" id="ARBA00023002"/>
    </source>
</evidence>
<dbReference type="InterPro" id="IPR051278">
    <property type="entry name" value="HdrB/HdrD_reductase"/>
</dbReference>
<evidence type="ECO:0000313" key="4">
    <source>
        <dbReference type="EMBL" id="MPM40421.1"/>
    </source>
</evidence>
<dbReference type="InterPro" id="IPR004017">
    <property type="entry name" value="Cys_rich_dom"/>
</dbReference>
<feature type="domain" description="Cysteine-rich" evidence="3">
    <location>
        <begin position="177"/>
        <end position="267"/>
    </location>
</feature>
<feature type="region of interest" description="Disordered" evidence="2">
    <location>
        <begin position="363"/>
        <end position="385"/>
    </location>
</feature>
<dbReference type="GO" id="GO:0016491">
    <property type="term" value="F:oxidoreductase activity"/>
    <property type="evidence" value="ECO:0007669"/>
    <property type="project" value="UniProtKB-KW"/>
</dbReference>
<protein>
    <recommendedName>
        <fullName evidence="3">Cysteine-rich domain-containing protein</fullName>
    </recommendedName>
</protein>
<gene>
    <name evidence="4" type="ORF">SDC9_87062</name>
</gene>
<dbReference type="PANTHER" id="PTHR42947">
    <property type="entry name" value="COB--COM HETERODISULFIDE REDUCTASE SUBUNIT B 1"/>
    <property type="match status" value="1"/>
</dbReference>
<dbReference type="PANTHER" id="PTHR42947:SF1">
    <property type="entry name" value="COB--COM HETERODISULFIDE REDUCTASE SUBUNIT B 1"/>
    <property type="match status" value="1"/>
</dbReference>
<evidence type="ECO:0000256" key="2">
    <source>
        <dbReference type="SAM" id="MobiDB-lite"/>
    </source>
</evidence>
<dbReference type="EMBL" id="VSSQ01008994">
    <property type="protein sequence ID" value="MPM40421.1"/>
    <property type="molecule type" value="Genomic_DNA"/>
</dbReference>
<keyword evidence="1" id="KW-0560">Oxidoreductase</keyword>
<name>A0A644ZKM5_9ZZZZ</name>
<proteinExistence type="predicted"/>
<dbReference type="AlphaFoldDB" id="A0A644ZKM5"/>
<evidence type="ECO:0000259" key="3">
    <source>
        <dbReference type="Pfam" id="PF02754"/>
    </source>
</evidence>
<organism evidence="4">
    <name type="scientific">bioreactor metagenome</name>
    <dbReference type="NCBI Taxonomy" id="1076179"/>
    <lineage>
        <taxon>unclassified sequences</taxon>
        <taxon>metagenomes</taxon>
        <taxon>ecological metagenomes</taxon>
    </lineage>
</organism>
<dbReference type="Pfam" id="PF02754">
    <property type="entry name" value="CCG"/>
    <property type="match status" value="1"/>
</dbReference>